<keyword evidence="2" id="KW-1185">Reference proteome</keyword>
<gene>
    <name evidence="1" type="ORF">F5984_02290</name>
</gene>
<dbReference type="Proteomes" id="UP000488299">
    <property type="component" value="Unassembled WGS sequence"/>
</dbReference>
<dbReference type="RefSeq" id="WP_152122408.1">
    <property type="nucleotide sequence ID" value="NZ_WELI01000001.1"/>
</dbReference>
<proteinExistence type="predicted"/>
<evidence type="ECO:0000313" key="2">
    <source>
        <dbReference type="Proteomes" id="UP000488299"/>
    </source>
</evidence>
<dbReference type="AlphaFoldDB" id="A0A7J5U567"/>
<organism evidence="1 2">
    <name type="scientific">Rudanella paleaurantiibacter</name>
    <dbReference type="NCBI Taxonomy" id="2614655"/>
    <lineage>
        <taxon>Bacteria</taxon>
        <taxon>Pseudomonadati</taxon>
        <taxon>Bacteroidota</taxon>
        <taxon>Cytophagia</taxon>
        <taxon>Cytophagales</taxon>
        <taxon>Cytophagaceae</taxon>
        <taxon>Rudanella</taxon>
    </lineage>
</organism>
<reference evidence="1 2" key="1">
    <citation type="submission" date="2019-10" db="EMBL/GenBank/DDBJ databases">
        <title>Rudanella paleaurantiibacter sp. nov., isolated from sludge.</title>
        <authorList>
            <person name="Xu S.Q."/>
        </authorList>
    </citation>
    <scope>NUCLEOTIDE SEQUENCE [LARGE SCALE GENOMIC DNA]</scope>
    <source>
        <strain evidence="1 2">HX-22-17</strain>
    </source>
</reference>
<comment type="caution">
    <text evidence="1">The sequence shown here is derived from an EMBL/GenBank/DDBJ whole genome shotgun (WGS) entry which is preliminary data.</text>
</comment>
<protein>
    <recommendedName>
        <fullName evidence="3">Bacteriocin-protection protein</fullName>
    </recommendedName>
</protein>
<evidence type="ECO:0000313" key="1">
    <source>
        <dbReference type="EMBL" id="KAB7732801.1"/>
    </source>
</evidence>
<dbReference type="EMBL" id="WELI01000001">
    <property type="protein sequence ID" value="KAB7732801.1"/>
    <property type="molecule type" value="Genomic_DNA"/>
</dbReference>
<accession>A0A7J5U567</accession>
<name>A0A7J5U567_9BACT</name>
<sequence>MPVELDFFYSADRQQWRQWLADNYTTAPGIWFVFYKKKTGHPTLTYAEAVEEALCFGWIDSLPRKMDDNRHALKFSPRKPRSVWSQPNKERIERLMDNGQMTAAGLAKIEQAKQDGSWDALTDSDNLLVPDELETALLANSVARANFYGFPPGTRKIILAWIGGAKRPETRTARITQTVRQAAEGKRAYP</sequence>
<evidence type="ECO:0008006" key="3">
    <source>
        <dbReference type="Google" id="ProtNLM"/>
    </source>
</evidence>
<dbReference type="Pfam" id="PF13376">
    <property type="entry name" value="OmdA"/>
    <property type="match status" value="1"/>
</dbReference>